<dbReference type="OrthoDB" id="2021138at2759"/>
<dbReference type="Pfam" id="PF00027">
    <property type="entry name" value="cNMP_binding"/>
    <property type="match status" value="1"/>
</dbReference>
<dbReference type="SMART" id="SM00100">
    <property type="entry name" value="cNMP"/>
    <property type="match status" value="1"/>
</dbReference>
<dbReference type="InterPro" id="IPR014710">
    <property type="entry name" value="RmlC-like_jellyroll"/>
</dbReference>
<organism evidence="3 5">
    <name type="scientific">Lingula anatina</name>
    <name type="common">Brachiopod</name>
    <name type="synonym">Lingula unguis</name>
    <dbReference type="NCBI Taxonomy" id="7574"/>
    <lineage>
        <taxon>Eukaryota</taxon>
        <taxon>Metazoa</taxon>
        <taxon>Spiralia</taxon>
        <taxon>Lophotrochozoa</taxon>
        <taxon>Brachiopoda</taxon>
        <taxon>Linguliformea</taxon>
        <taxon>Lingulata</taxon>
        <taxon>Lingulida</taxon>
        <taxon>Linguloidea</taxon>
        <taxon>Lingulidae</taxon>
        <taxon>Lingula</taxon>
    </lineage>
</organism>
<dbReference type="RefSeq" id="XP_013410684.1">
    <property type="nucleotide sequence ID" value="XM_013555230.1"/>
</dbReference>
<feature type="region of interest" description="Disordered" evidence="1">
    <location>
        <begin position="602"/>
        <end position="649"/>
    </location>
</feature>
<evidence type="ECO:0000313" key="3">
    <source>
        <dbReference type="Proteomes" id="UP000085678"/>
    </source>
</evidence>
<dbReference type="RefSeq" id="XP_013410686.1">
    <property type="nucleotide sequence ID" value="XM_013555232.1"/>
</dbReference>
<gene>
    <name evidence="4 5 6" type="primary">LOC106173901</name>
</gene>
<evidence type="ECO:0000313" key="6">
    <source>
        <dbReference type="RefSeq" id="XP_013410686.1"/>
    </source>
</evidence>
<dbReference type="PANTHER" id="PTHR23011">
    <property type="entry name" value="CYCLIC NUCLEOTIDE-BINDING DOMAIN CONTAINING PROTEIN"/>
    <property type="match status" value="1"/>
</dbReference>
<dbReference type="PROSITE" id="PS50042">
    <property type="entry name" value="CNMP_BINDING_3"/>
    <property type="match status" value="2"/>
</dbReference>
<dbReference type="SUPFAM" id="SSF51206">
    <property type="entry name" value="cAMP-binding domain-like"/>
    <property type="match status" value="2"/>
</dbReference>
<keyword evidence="3" id="KW-1185">Reference proteome</keyword>
<dbReference type="PANTHER" id="PTHR23011:SF28">
    <property type="entry name" value="CYCLIC NUCLEOTIDE-BINDING DOMAIN CONTAINING PROTEIN"/>
    <property type="match status" value="1"/>
</dbReference>
<evidence type="ECO:0000313" key="5">
    <source>
        <dbReference type="RefSeq" id="XP_013410685.1"/>
    </source>
</evidence>
<evidence type="ECO:0000313" key="4">
    <source>
        <dbReference type="RefSeq" id="XP_013410684.1"/>
    </source>
</evidence>
<proteinExistence type="predicted"/>
<dbReference type="PRINTS" id="PR00103">
    <property type="entry name" value="CAMPKINASE"/>
</dbReference>
<dbReference type="CDD" id="cd00038">
    <property type="entry name" value="CAP_ED"/>
    <property type="match status" value="1"/>
</dbReference>
<accession>A0A1S3JJU5</accession>
<evidence type="ECO:0000256" key="1">
    <source>
        <dbReference type="SAM" id="MobiDB-lite"/>
    </source>
</evidence>
<dbReference type="InterPro" id="IPR018488">
    <property type="entry name" value="cNMP-bd_CS"/>
</dbReference>
<dbReference type="Proteomes" id="UP000085678">
    <property type="component" value="Unplaced"/>
</dbReference>
<reference evidence="4 5" key="1">
    <citation type="submission" date="2025-04" db="UniProtKB">
        <authorList>
            <consortium name="RefSeq"/>
        </authorList>
    </citation>
    <scope>IDENTIFICATION</scope>
    <source>
        <tissue evidence="4 5">Gonads</tissue>
    </source>
</reference>
<feature type="domain" description="Cyclic nucleotide-binding" evidence="2">
    <location>
        <begin position="192"/>
        <end position="242"/>
    </location>
</feature>
<dbReference type="GeneID" id="106173901"/>
<evidence type="ECO:0000259" key="2">
    <source>
        <dbReference type="PROSITE" id="PS50042"/>
    </source>
</evidence>
<dbReference type="AlphaFoldDB" id="A0A1S3JJU5"/>
<dbReference type="PROSITE" id="PS00889">
    <property type="entry name" value="CNMP_BINDING_2"/>
    <property type="match status" value="1"/>
</dbReference>
<dbReference type="KEGG" id="lak:106173901"/>
<dbReference type="InterPro" id="IPR018490">
    <property type="entry name" value="cNMP-bd_dom_sf"/>
</dbReference>
<dbReference type="RefSeq" id="XP_013410685.1">
    <property type="nucleotide sequence ID" value="XM_013555231.1"/>
</dbReference>
<protein>
    <submittedName>
        <fullName evidence="4 5">Uncharacterized protein LOC106173901</fullName>
    </submittedName>
</protein>
<dbReference type="Gene3D" id="2.60.120.10">
    <property type="entry name" value="Jelly Rolls"/>
    <property type="match status" value="2"/>
</dbReference>
<dbReference type="InterPro" id="IPR000595">
    <property type="entry name" value="cNMP-bd_dom"/>
</dbReference>
<dbReference type="STRING" id="7574.A0A1S3JJU5"/>
<sequence length="682" mass="77201">MALMYRKVLSVITQPPSSRSDSMIEQLFPWFQKKSELFKSLQRDVMKDIIRNCEFITCHRDDVIIQQSDTGNRFYIILGGQISIYINNKIEEDEASGSVESGRLRKKTAAEVPGYKAIDRSVYGAFVTTLGEGKSFGEVALITEDCVRTATVIADTKTDLLVVSRELFNRCLRAAQEQEFNAKMAFANTCEYFCNWRPKYKKQVAMSLIRRKAAFDEKIVKQGSSVEGIFFVIKGQVKITMDPSSHWRQNSAVWQVDSCFWTKVMRPDFRSKLCGMESAKVEEQERSRRDVEVCIAAPLEAIGEVEVSLDIPTYLQTATAIEPCELLLLTKRAYDRLVLKKYTKTADALIAQSRNKIGRRLERFSKNDNPYFLRCLWLKLHIDDQKSPQDGSSTSESKLSFINTTKELGAKASGASFSIGKTQADHWQTFSPAKQQASQSAIWTTFNKKMGGEGRGATGLTSICEEAKYSRREQTKITRRKPLSGQREALKRTETLATILPINEKAKLEGAANEKVGANFQPASPLSPKEEMVRSATVTGLSELDRWIYSPRGEEKQTKYKEECTDWETSDEALSMLESRLKTWLSELESTDKKPKRVFRLRRFSSDNAAPPLPGQKVIMSPRRNKSDTEWTVGSDEDDDKTLAYSDSPVESMEDYSLLRYKPRRASRLSMSSDGADGSDAY</sequence>
<name>A0A1S3JJU5_LINAN</name>
<feature type="domain" description="Cyclic nucleotide-binding" evidence="2">
    <location>
        <begin position="37"/>
        <end position="172"/>
    </location>
</feature>